<dbReference type="OrthoDB" id="99615at2759"/>
<accession>A0A8K1CUM3</accession>
<comment type="caution">
    <text evidence="1">The sequence shown here is derived from an EMBL/GenBank/DDBJ whole genome shotgun (WGS) entry which is preliminary data.</text>
</comment>
<keyword evidence="2" id="KW-1185">Reference proteome</keyword>
<evidence type="ECO:0000313" key="2">
    <source>
        <dbReference type="Proteomes" id="UP000794436"/>
    </source>
</evidence>
<gene>
    <name evidence="1" type="ORF">Poli38472_001131</name>
</gene>
<sequence>MNLDKADQLHELAPYKLVQLDSGAEDSILKAAEALKDEKIDVLINNAGIGSDEDLEGTTKASLLIIKPLTVRPVWPRSSTS</sequence>
<dbReference type="Gene3D" id="3.40.50.720">
    <property type="entry name" value="NAD(P)-binding Rossmann-like Domain"/>
    <property type="match status" value="1"/>
</dbReference>
<dbReference type="AlphaFoldDB" id="A0A8K1CUM3"/>
<dbReference type="InterPro" id="IPR036291">
    <property type="entry name" value="NAD(P)-bd_dom_sf"/>
</dbReference>
<dbReference type="Proteomes" id="UP000794436">
    <property type="component" value="Unassembled WGS sequence"/>
</dbReference>
<reference evidence="1" key="1">
    <citation type="submission" date="2019-03" db="EMBL/GenBank/DDBJ databases">
        <title>Long read genome sequence of the mycoparasitic Pythium oligandrum ATCC 38472 isolated from sugarbeet rhizosphere.</title>
        <authorList>
            <person name="Gaulin E."/>
        </authorList>
    </citation>
    <scope>NUCLEOTIDE SEQUENCE</scope>
    <source>
        <strain evidence="1">ATCC 38472_TT</strain>
    </source>
</reference>
<organism evidence="1 2">
    <name type="scientific">Pythium oligandrum</name>
    <name type="common">Mycoparasitic fungus</name>
    <dbReference type="NCBI Taxonomy" id="41045"/>
    <lineage>
        <taxon>Eukaryota</taxon>
        <taxon>Sar</taxon>
        <taxon>Stramenopiles</taxon>
        <taxon>Oomycota</taxon>
        <taxon>Peronosporomycetes</taxon>
        <taxon>Pythiales</taxon>
        <taxon>Pythiaceae</taxon>
        <taxon>Pythium</taxon>
    </lineage>
</organism>
<proteinExistence type="predicted"/>
<dbReference type="SUPFAM" id="SSF51735">
    <property type="entry name" value="NAD(P)-binding Rossmann-fold domains"/>
    <property type="match status" value="1"/>
</dbReference>
<evidence type="ECO:0000313" key="1">
    <source>
        <dbReference type="EMBL" id="TMW68975.1"/>
    </source>
</evidence>
<dbReference type="EMBL" id="SPLM01000001">
    <property type="protein sequence ID" value="TMW68975.1"/>
    <property type="molecule type" value="Genomic_DNA"/>
</dbReference>
<protein>
    <submittedName>
        <fullName evidence="1">Uncharacterized protein</fullName>
    </submittedName>
</protein>
<name>A0A8K1CUM3_PYTOL</name>